<dbReference type="InterPro" id="IPR032593">
    <property type="entry name" value="DUF4907"/>
</dbReference>
<comment type="caution">
    <text evidence="2">The sequence shown here is derived from an EMBL/GenBank/DDBJ whole genome shotgun (WGS) entry which is preliminary data.</text>
</comment>
<keyword evidence="1" id="KW-1133">Transmembrane helix</keyword>
<keyword evidence="1" id="KW-0472">Membrane</keyword>
<reference evidence="2 3" key="1">
    <citation type="submission" date="2017-11" db="EMBL/GenBank/DDBJ databases">
        <title>Genomic Encyclopedia of Archaeal and Bacterial Type Strains, Phase II (KMG-II): From Individual Species to Whole Genera.</title>
        <authorList>
            <person name="Goeker M."/>
        </authorList>
    </citation>
    <scope>NUCLEOTIDE SEQUENCE [LARGE SCALE GENOMIC DNA]</scope>
    <source>
        <strain evidence="2 3">DSM 27268</strain>
    </source>
</reference>
<evidence type="ECO:0000313" key="2">
    <source>
        <dbReference type="EMBL" id="PJJ76644.1"/>
    </source>
</evidence>
<keyword evidence="1" id="KW-0812">Transmembrane</keyword>
<feature type="transmembrane region" description="Helical" evidence="1">
    <location>
        <begin position="16"/>
        <end position="37"/>
    </location>
</feature>
<dbReference type="AlphaFoldDB" id="A0A2M9CXK5"/>
<dbReference type="EMBL" id="PGFG01000001">
    <property type="protein sequence ID" value="PJJ76644.1"/>
    <property type="molecule type" value="Genomic_DNA"/>
</dbReference>
<sequence length="131" mass="14781">MGEKESFFRSTKKYRIFTFSGALALVVLFIISMHTLIRHSYSPVSSNGQDSLSVEVIAMRVDSGWGYQIWINHRPFIYQNQIPAIPGHHVFHSRTDAMRVGTRVASKILQHESPTITIAELQQLGIAEANP</sequence>
<evidence type="ECO:0000313" key="3">
    <source>
        <dbReference type="Proteomes" id="UP000230000"/>
    </source>
</evidence>
<proteinExistence type="predicted"/>
<dbReference type="OrthoDB" id="674043at2"/>
<evidence type="ECO:0000256" key="1">
    <source>
        <dbReference type="SAM" id="Phobius"/>
    </source>
</evidence>
<name>A0A2M9CXK5_9BACT</name>
<accession>A0A2M9CXK5</accession>
<gene>
    <name evidence="2" type="ORF">BXY57_2275</name>
</gene>
<dbReference type="RefSeq" id="WP_100315090.1">
    <property type="nucleotide sequence ID" value="NZ_PGFG01000001.1"/>
</dbReference>
<keyword evidence="3" id="KW-1185">Reference proteome</keyword>
<organism evidence="2 3">
    <name type="scientific">Thermoflavifilum aggregans</name>
    <dbReference type="NCBI Taxonomy" id="454188"/>
    <lineage>
        <taxon>Bacteria</taxon>
        <taxon>Pseudomonadati</taxon>
        <taxon>Bacteroidota</taxon>
        <taxon>Chitinophagia</taxon>
        <taxon>Chitinophagales</taxon>
        <taxon>Chitinophagaceae</taxon>
        <taxon>Thermoflavifilum</taxon>
    </lineage>
</organism>
<dbReference type="Pfam" id="PF16250">
    <property type="entry name" value="DUF4907"/>
    <property type="match status" value="1"/>
</dbReference>
<dbReference type="Proteomes" id="UP000230000">
    <property type="component" value="Unassembled WGS sequence"/>
</dbReference>
<protein>
    <submittedName>
        <fullName evidence="2">Uncharacterized protein DUF4907</fullName>
    </submittedName>
</protein>